<dbReference type="InterPro" id="IPR049517">
    <property type="entry name" value="ACX-like_C"/>
</dbReference>
<evidence type="ECO:0000313" key="4">
    <source>
        <dbReference type="EMBL" id="SMH29598.1"/>
    </source>
</evidence>
<dbReference type="InterPro" id="IPR043129">
    <property type="entry name" value="ATPase_NBD"/>
</dbReference>
<dbReference type="GO" id="GO:0017168">
    <property type="term" value="F:5-oxoprolinase (ATP-hydrolyzing) activity"/>
    <property type="evidence" value="ECO:0007669"/>
    <property type="project" value="TreeGrafter"/>
</dbReference>
<dbReference type="InterPro" id="IPR008040">
    <property type="entry name" value="Hydant_A_N"/>
</dbReference>
<dbReference type="AlphaFoldDB" id="A0A1X7MZ65"/>
<dbReference type="Proteomes" id="UP000193083">
    <property type="component" value="Unassembled WGS sequence"/>
</dbReference>
<evidence type="ECO:0000313" key="5">
    <source>
        <dbReference type="Proteomes" id="UP000193083"/>
    </source>
</evidence>
<dbReference type="GO" id="GO:0005829">
    <property type="term" value="C:cytosol"/>
    <property type="evidence" value="ECO:0007669"/>
    <property type="project" value="TreeGrafter"/>
</dbReference>
<feature type="domain" description="Acetophenone carboxylase-like C-terminal" evidence="3">
    <location>
        <begin position="548"/>
        <end position="686"/>
    </location>
</feature>
<name>A0A1X7MZ65_9HYPH</name>
<dbReference type="Pfam" id="PF05378">
    <property type="entry name" value="Hydant_A_N"/>
    <property type="match status" value="1"/>
</dbReference>
<dbReference type="EMBL" id="FXBL01000004">
    <property type="protein sequence ID" value="SMH29598.1"/>
    <property type="molecule type" value="Genomic_DNA"/>
</dbReference>
<evidence type="ECO:0000259" key="3">
    <source>
        <dbReference type="Pfam" id="PF19278"/>
    </source>
</evidence>
<accession>A0A1X7MZ65</accession>
<dbReference type="InterPro" id="IPR002821">
    <property type="entry name" value="Hydantoinase_A"/>
</dbReference>
<protein>
    <submittedName>
        <fullName evidence="4">N-methylhydantoinase A</fullName>
    </submittedName>
</protein>
<dbReference type="SUPFAM" id="SSF53067">
    <property type="entry name" value="Actin-like ATPase domain"/>
    <property type="match status" value="1"/>
</dbReference>
<keyword evidence="5" id="KW-1185">Reference proteome</keyword>
<feature type="domain" description="Hydantoinase/oxoprolinase N-terminal" evidence="2">
    <location>
        <begin position="14"/>
        <end position="189"/>
    </location>
</feature>
<reference evidence="5" key="1">
    <citation type="submission" date="2017-04" db="EMBL/GenBank/DDBJ databases">
        <authorList>
            <person name="Varghese N."/>
            <person name="Submissions S."/>
        </authorList>
    </citation>
    <scope>NUCLEOTIDE SEQUENCE [LARGE SCALE GENOMIC DNA]</scope>
    <source>
        <strain evidence="5">B5P</strain>
    </source>
</reference>
<feature type="domain" description="Hydantoinase A/oxoprolinase" evidence="1">
    <location>
        <begin position="211"/>
        <end position="505"/>
    </location>
</feature>
<gene>
    <name evidence="4" type="ORF">SAMN02982922_0919</name>
</gene>
<dbReference type="Pfam" id="PF19278">
    <property type="entry name" value="Hydant_A_C"/>
    <property type="match status" value="1"/>
</dbReference>
<dbReference type="PANTHER" id="PTHR11365">
    <property type="entry name" value="5-OXOPROLINASE RELATED"/>
    <property type="match status" value="1"/>
</dbReference>
<dbReference type="RefSeq" id="WP_085463070.1">
    <property type="nucleotide sequence ID" value="NZ_FXBL01000004.1"/>
</dbReference>
<dbReference type="GO" id="GO:0006749">
    <property type="term" value="P:glutathione metabolic process"/>
    <property type="evidence" value="ECO:0007669"/>
    <property type="project" value="TreeGrafter"/>
</dbReference>
<proteinExistence type="predicted"/>
<dbReference type="InterPro" id="IPR045079">
    <property type="entry name" value="Oxoprolinase-like"/>
</dbReference>
<dbReference type="PANTHER" id="PTHR11365:SF23">
    <property type="entry name" value="HYPOTHETICAL 5-OXOPROLINASE (EUROFUNG)-RELATED"/>
    <property type="match status" value="1"/>
</dbReference>
<dbReference type="Pfam" id="PF01968">
    <property type="entry name" value="Hydantoinase_A"/>
    <property type="match status" value="1"/>
</dbReference>
<sequence length="700" mass="74786">MDKETRADDAEGFRLAADIGGTFTDIVLEGRGSRWSHKTLTTYDAPERAILDGIRILLGQAGIAARDVSIVVHGMTLATNAVLERRGARTALLTTQGFRDTLEIGYETRYDATDLMLVKQVPLVPRELRLTVAERISAKGEVLVPLDEQALVSVASELRALDVESLAIGFLHSYANGAHEERVRAILKDLLPGLSISISSEVCPEIREYERMSTVCANAYVQPLVEAYLDRLRSRLDEMGIAAPAFLMGSAGGIIPLDIAKRIPIRLIESGPAGGAVLSASIARELALPKVLSFDMGGTTAKICFIEDGEPHIAPVFEFDRQARFRKGSGLPLRTPVVELVEIGAGGGSIASIDALGRIAVGPHSAGSEPGPVSYGRGGTKPTVTDSDLVLSRLDPDNFAGGSIRLDRAGAERALLAEVGDPISVDAVEAAFGVVEIVDETMANAARVHAAELGRELSEHVMIAFGGAAPLHAGRLAEKLGISSFIVPRNAGVGSALGFLRAPMAFDVVQTALTRLGEFDAARVAGFLTSLRRKGDELVASFALDYELAASFSCAMRYSGQGYEIAVSVASSQPTADELRVAFEAEYSRLFGRIIPGGEIEVLSWQLRLSRQTWRPGPVPAEPAPLEAAHAGIRRVFEPRLKVHTDHLILWRSELQPGARFEGPAIVVEDETSTIVPASFRGSVDGLGNLMLTRKEGAQP</sequence>
<dbReference type="OrthoDB" id="9759608at2"/>
<evidence type="ECO:0000259" key="2">
    <source>
        <dbReference type="Pfam" id="PF05378"/>
    </source>
</evidence>
<organism evidence="4 5">
    <name type="scientific">Mesorhizobium australicum</name>
    <dbReference type="NCBI Taxonomy" id="536018"/>
    <lineage>
        <taxon>Bacteria</taxon>
        <taxon>Pseudomonadati</taxon>
        <taxon>Pseudomonadota</taxon>
        <taxon>Alphaproteobacteria</taxon>
        <taxon>Hyphomicrobiales</taxon>
        <taxon>Phyllobacteriaceae</taxon>
        <taxon>Mesorhizobium</taxon>
    </lineage>
</organism>
<evidence type="ECO:0000259" key="1">
    <source>
        <dbReference type="Pfam" id="PF01968"/>
    </source>
</evidence>